<feature type="region of interest" description="Disordered" evidence="5">
    <location>
        <begin position="200"/>
        <end position="235"/>
    </location>
</feature>
<dbReference type="Proteomes" id="UP001501578">
    <property type="component" value="Unassembled WGS sequence"/>
</dbReference>
<reference evidence="7 8" key="1">
    <citation type="journal article" date="2019" name="Int. J. Syst. Evol. Microbiol.">
        <title>The Global Catalogue of Microorganisms (GCM) 10K type strain sequencing project: providing services to taxonomists for standard genome sequencing and annotation.</title>
        <authorList>
            <consortium name="The Broad Institute Genomics Platform"/>
            <consortium name="The Broad Institute Genome Sequencing Center for Infectious Disease"/>
            <person name="Wu L."/>
            <person name="Ma J."/>
        </authorList>
    </citation>
    <scope>NUCLEOTIDE SEQUENCE [LARGE SCALE GENOMIC DNA]</scope>
    <source>
        <strain evidence="7 8">JCM 11136</strain>
    </source>
</reference>
<comment type="caution">
    <text evidence="7">The sequence shown here is derived from an EMBL/GenBank/DDBJ whole genome shotgun (WGS) entry which is preliminary data.</text>
</comment>
<dbReference type="InterPro" id="IPR050109">
    <property type="entry name" value="HTH-type_TetR-like_transc_reg"/>
</dbReference>
<evidence type="ECO:0000256" key="2">
    <source>
        <dbReference type="ARBA" id="ARBA00023125"/>
    </source>
</evidence>
<dbReference type="PROSITE" id="PS50977">
    <property type="entry name" value="HTH_TETR_2"/>
    <property type="match status" value="1"/>
</dbReference>
<sequence>MTTLPPDPEDLTARARIRDAALRHFGEHGFERTTIRGIAETAGVSSGLVRHHFGSKEALREECDAYLVKTIRKINDQAKAADVTALDVNYVALSRATLGAYQPYLVRALVEGRAAAVFDGMVEMSEHWVAEADRDRAAPPFADRRARAAVGVAMALAIPILHRHLSRAMGVDVMSPEGDDLLARALLDIRSHPVLSPEQAAAARDALDARRDAPASHERVRALSDHGGKKTEADR</sequence>
<protein>
    <submittedName>
        <fullName evidence="7">TetR/AcrR family transcriptional regulator</fullName>
    </submittedName>
</protein>
<feature type="domain" description="HTH tetR-type" evidence="6">
    <location>
        <begin position="11"/>
        <end position="71"/>
    </location>
</feature>
<feature type="DNA-binding region" description="H-T-H motif" evidence="4">
    <location>
        <begin position="34"/>
        <end position="53"/>
    </location>
</feature>
<evidence type="ECO:0000256" key="1">
    <source>
        <dbReference type="ARBA" id="ARBA00023015"/>
    </source>
</evidence>
<evidence type="ECO:0000259" key="6">
    <source>
        <dbReference type="PROSITE" id="PS50977"/>
    </source>
</evidence>
<dbReference type="PRINTS" id="PR00455">
    <property type="entry name" value="HTHTETR"/>
</dbReference>
<evidence type="ECO:0000256" key="3">
    <source>
        <dbReference type="ARBA" id="ARBA00023163"/>
    </source>
</evidence>
<dbReference type="PANTHER" id="PTHR30055">
    <property type="entry name" value="HTH-TYPE TRANSCRIPTIONAL REGULATOR RUTR"/>
    <property type="match status" value="1"/>
</dbReference>
<dbReference type="PANTHER" id="PTHR30055:SF234">
    <property type="entry name" value="HTH-TYPE TRANSCRIPTIONAL REGULATOR BETI"/>
    <property type="match status" value="1"/>
</dbReference>
<dbReference type="PROSITE" id="PS01081">
    <property type="entry name" value="HTH_TETR_1"/>
    <property type="match status" value="1"/>
</dbReference>
<gene>
    <name evidence="7" type="ORF">GCM10009560_55500</name>
</gene>
<organism evidence="7 8">
    <name type="scientific">Nonomuraea longicatena</name>
    <dbReference type="NCBI Taxonomy" id="83682"/>
    <lineage>
        <taxon>Bacteria</taxon>
        <taxon>Bacillati</taxon>
        <taxon>Actinomycetota</taxon>
        <taxon>Actinomycetes</taxon>
        <taxon>Streptosporangiales</taxon>
        <taxon>Streptosporangiaceae</taxon>
        <taxon>Nonomuraea</taxon>
    </lineage>
</organism>
<proteinExistence type="predicted"/>
<dbReference type="RefSeq" id="WP_343953021.1">
    <property type="nucleotide sequence ID" value="NZ_BAAAHQ010000035.1"/>
</dbReference>
<name>A0ABN1QI29_9ACTN</name>
<evidence type="ECO:0000313" key="8">
    <source>
        <dbReference type="Proteomes" id="UP001501578"/>
    </source>
</evidence>
<evidence type="ECO:0000256" key="4">
    <source>
        <dbReference type="PROSITE-ProRule" id="PRU00335"/>
    </source>
</evidence>
<keyword evidence="3" id="KW-0804">Transcription</keyword>
<dbReference type="InterPro" id="IPR001647">
    <property type="entry name" value="HTH_TetR"/>
</dbReference>
<evidence type="ECO:0000313" key="7">
    <source>
        <dbReference type="EMBL" id="GAA0942735.1"/>
    </source>
</evidence>
<keyword evidence="1" id="KW-0805">Transcription regulation</keyword>
<feature type="compositionally biased region" description="Basic and acidic residues" evidence="5">
    <location>
        <begin position="205"/>
        <end position="235"/>
    </location>
</feature>
<dbReference type="InterPro" id="IPR009057">
    <property type="entry name" value="Homeodomain-like_sf"/>
</dbReference>
<dbReference type="Pfam" id="PF00440">
    <property type="entry name" value="TetR_N"/>
    <property type="match status" value="1"/>
</dbReference>
<keyword evidence="2 4" id="KW-0238">DNA-binding</keyword>
<dbReference type="SUPFAM" id="SSF46689">
    <property type="entry name" value="Homeodomain-like"/>
    <property type="match status" value="1"/>
</dbReference>
<dbReference type="InterPro" id="IPR023772">
    <property type="entry name" value="DNA-bd_HTH_TetR-type_CS"/>
</dbReference>
<dbReference type="Gene3D" id="1.10.357.10">
    <property type="entry name" value="Tetracycline Repressor, domain 2"/>
    <property type="match status" value="1"/>
</dbReference>
<keyword evidence="8" id="KW-1185">Reference proteome</keyword>
<accession>A0ABN1QI29</accession>
<evidence type="ECO:0000256" key="5">
    <source>
        <dbReference type="SAM" id="MobiDB-lite"/>
    </source>
</evidence>
<dbReference type="EMBL" id="BAAAHQ010000035">
    <property type="protein sequence ID" value="GAA0942735.1"/>
    <property type="molecule type" value="Genomic_DNA"/>
</dbReference>